<keyword evidence="1" id="KW-0812">Transmembrane</keyword>
<protein>
    <submittedName>
        <fullName evidence="5">Diguanylate cyclase</fullName>
    </submittedName>
</protein>
<proteinExistence type="predicted"/>
<dbReference type="InterPro" id="IPR000014">
    <property type="entry name" value="PAS"/>
</dbReference>
<dbReference type="Gene3D" id="3.30.70.270">
    <property type="match status" value="1"/>
</dbReference>
<dbReference type="PROSITE" id="PS50113">
    <property type="entry name" value="PAC"/>
    <property type="match status" value="1"/>
</dbReference>
<dbReference type="GO" id="GO:0006355">
    <property type="term" value="P:regulation of DNA-templated transcription"/>
    <property type="evidence" value="ECO:0007669"/>
    <property type="project" value="InterPro"/>
</dbReference>
<dbReference type="InterPro" id="IPR013767">
    <property type="entry name" value="PAS_fold"/>
</dbReference>
<dbReference type="SUPFAM" id="SSF55785">
    <property type="entry name" value="PYP-like sensor domain (PAS domain)"/>
    <property type="match status" value="2"/>
</dbReference>
<dbReference type="AlphaFoldDB" id="A0A516SBA2"/>
<dbReference type="InterPro" id="IPR013656">
    <property type="entry name" value="PAS_4"/>
</dbReference>
<dbReference type="SUPFAM" id="SSF55781">
    <property type="entry name" value="GAF domain-like"/>
    <property type="match status" value="1"/>
</dbReference>
<dbReference type="InterPro" id="IPR029016">
    <property type="entry name" value="GAF-like_dom_sf"/>
</dbReference>
<dbReference type="Pfam" id="PF08448">
    <property type="entry name" value="PAS_4"/>
    <property type="match status" value="1"/>
</dbReference>
<dbReference type="Gene3D" id="3.30.450.20">
    <property type="entry name" value="PAS domain"/>
    <property type="match status" value="2"/>
</dbReference>
<dbReference type="SUPFAM" id="SSF55073">
    <property type="entry name" value="Nucleotide cyclase"/>
    <property type="match status" value="1"/>
</dbReference>
<dbReference type="Pfam" id="PF00989">
    <property type="entry name" value="PAS"/>
    <property type="match status" value="1"/>
</dbReference>
<keyword evidence="6" id="KW-1185">Reference proteome</keyword>
<dbReference type="RefSeq" id="WP_143856349.1">
    <property type="nucleotide sequence ID" value="NZ_CP041730.1"/>
</dbReference>
<name>A0A516SBA2_9NEIS</name>
<dbReference type="OrthoDB" id="3687827at2"/>
<dbReference type="CDD" id="cd01949">
    <property type="entry name" value="GGDEF"/>
    <property type="match status" value="1"/>
</dbReference>
<dbReference type="Pfam" id="PF00990">
    <property type="entry name" value="GGDEF"/>
    <property type="match status" value="1"/>
</dbReference>
<evidence type="ECO:0000259" key="3">
    <source>
        <dbReference type="PROSITE" id="PS50113"/>
    </source>
</evidence>
<dbReference type="PANTHER" id="PTHR44757">
    <property type="entry name" value="DIGUANYLATE CYCLASE DGCP"/>
    <property type="match status" value="1"/>
</dbReference>
<evidence type="ECO:0000256" key="1">
    <source>
        <dbReference type="SAM" id="Phobius"/>
    </source>
</evidence>
<dbReference type="Pfam" id="PF13185">
    <property type="entry name" value="GAF_2"/>
    <property type="match status" value="1"/>
</dbReference>
<keyword evidence="1" id="KW-1133">Transmembrane helix</keyword>
<gene>
    <name evidence="5" type="ORF">FNU76_03110</name>
</gene>
<feature type="domain" description="PAC" evidence="3">
    <location>
        <begin position="506"/>
        <end position="556"/>
    </location>
</feature>
<dbReference type="InterPro" id="IPR003018">
    <property type="entry name" value="GAF"/>
</dbReference>
<feature type="domain" description="PAS" evidence="2">
    <location>
        <begin position="428"/>
        <end position="499"/>
    </location>
</feature>
<dbReference type="InterPro" id="IPR007891">
    <property type="entry name" value="CHASE3"/>
</dbReference>
<dbReference type="SMART" id="SM00091">
    <property type="entry name" value="PAS"/>
    <property type="match status" value="2"/>
</dbReference>
<evidence type="ECO:0000259" key="2">
    <source>
        <dbReference type="PROSITE" id="PS50112"/>
    </source>
</evidence>
<organism evidence="5 6">
    <name type="scientific">Chitinimonas arctica</name>
    <dbReference type="NCBI Taxonomy" id="2594795"/>
    <lineage>
        <taxon>Bacteria</taxon>
        <taxon>Pseudomonadati</taxon>
        <taxon>Pseudomonadota</taxon>
        <taxon>Betaproteobacteria</taxon>
        <taxon>Neisseriales</taxon>
        <taxon>Chitinibacteraceae</taxon>
        <taxon>Chitinimonas</taxon>
    </lineage>
</organism>
<dbReference type="SMART" id="SM00065">
    <property type="entry name" value="GAF"/>
    <property type="match status" value="1"/>
</dbReference>
<dbReference type="PROSITE" id="PS50887">
    <property type="entry name" value="GGDEF"/>
    <property type="match status" value="1"/>
</dbReference>
<dbReference type="CDD" id="cd00130">
    <property type="entry name" value="PAS"/>
    <property type="match status" value="2"/>
</dbReference>
<dbReference type="SMART" id="SM00267">
    <property type="entry name" value="GGDEF"/>
    <property type="match status" value="1"/>
</dbReference>
<evidence type="ECO:0000313" key="5">
    <source>
        <dbReference type="EMBL" id="QDQ25424.1"/>
    </source>
</evidence>
<dbReference type="PROSITE" id="PS50112">
    <property type="entry name" value="PAS"/>
    <property type="match status" value="1"/>
</dbReference>
<keyword evidence="1" id="KW-0472">Membrane</keyword>
<feature type="transmembrane region" description="Helical" evidence="1">
    <location>
        <begin position="178"/>
        <end position="197"/>
    </location>
</feature>
<dbReference type="InterPro" id="IPR035965">
    <property type="entry name" value="PAS-like_dom_sf"/>
</dbReference>
<dbReference type="InterPro" id="IPR029787">
    <property type="entry name" value="Nucleotide_cyclase"/>
</dbReference>
<dbReference type="Pfam" id="PF05227">
    <property type="entry name" value="CHASE3"/>
    <property type="match status" value="1"/>
</dbReference>
<dbReference type="EMBL" id="CP041730">
    <property type="protein sequence ID" value="QDQ25424.1"/>
    <property type="molecule type" value="Genomic_DNA"/>
</dbReference>
<dbReference type="GO" id="GO:0003824">
    <property type="term" value="F:catalytic activity"/>
    <property type="evidence" value="ECO:0007669"/>
    <property type="project" value="UniProtKB-ARBA"/>
</dbReference>
<reference evidence="6" key="1">
    <citation type="submission" date="2019-07" db="EMBL/GenBank/DDBJ databases">
        <title>Chitinimonas sp. nov., isolated from Ny-Alesund, arctica soil.</title>
        <authorList>
            <person name="Xu Q."/>
            <person name="Peng F."/>
        </authorList>
    </citation>
    <scope>NUCLEOTIDE SEQUENCE [LARGE SCALE GENOMIC DNA]</scope>
    <source>
        <strain evidence="6">R3-44</strain>
    </source>
</reference>
<feature type="domain" description="GGDEF" evidence="4">
    <location>
        <begin position="709"/>
        <end position="842"/>
    </location>
</feature>
<dbReference type="InterPro" id="IPR000700">
    <property type="entry name" value="PAS-assoc_C"/>
</dbReference>
<dbReference type="InterPro" id="IPR052155">
    <property type="entry name" value="Biofilm_reg_signaling"/>
</dbReference>
<dbReference type="InterPro" id="IPR000160">
    <property type="entry name" value="GGDEF_dom"/>
</dbReference>
<dbReference type="InterPro" id="IPR043128">
    <property type="entry name" value="Rev_trsase/Diguanyl_cyclase"/>
</dbReference>
<dbReference type="PANTHER" id="PTHR44757:SF2">
    <property type="entry name" value="BIOFILM ARCHITECTURE MAINTENANCE PROTEIN MBAA"/>
    <property type="match status" value="1"/>
</dbReference>
<accession>A0A516SBA2</accession>
<dbReference type="KEGG" id="cari:FNU76_03110"/>
<dbReference type="Gene3D" id="3.30.450.40">
    <property type="match status" value="1"/>
</dbReference>
<evidence type="ECO:0000313" key="6">
    <source>
        <dbReference type="Proteomes" id="UP000317550"/>
    </source>
</evidence>
<dbReference type="FunFam" id="3.30.70.270:FF:000001">
    <property type="entry name" value="Diguanylate cyclase domain protein"/>
    <property type="match status" value="1"/>
</dbReference>
<sequence length="850" mass="93808">MHNCLRTGFTLGFVVLLVGAALPFSLSFQVAARHEAATAEERTLDQLDALLSAYKDAETGERGYMLAGQEAYLTPYRRGQDDIRALLPPLRDKLARVSAQRQSFSRLLALDAQFARYQAERIAARRRDDQAGGEHTDHGKRLMDGIRVEVAGLQAHVKARLRNLSAGARQLDEWNRRAIVIVTLIDLLLFGAVYVFALRSLRTQQENGEALQAANSHLLREGERRHADAQQMERHAQRLTQIIATQSELAQSAMDMTHFLDVVVQRMLVLTPASGAVVEMVEGDEMVYRAGSGTVAEFVGLRLQRGSSLSGLCVRAGTVIVSADCANDERVDQVARRKVGAGSMVVAPLFRAGEAVGVVKVIAPTAHGFDGNDIQTLQLMAGMLGAALGNQLQFQRNDALLTERTQTLAALERELLRREKYEIELQRGRERIQSIIAASHEAFICIDSAGLVTDWNARAVSIFGWEQAEVMGQPLEQLIIPETLREKHRQGIAHFLATGEGPVLNRRIELPARRRDGSEIPVELTITVLRKEGAVEFPCFLHDISERKHSEALLLKQQETLRSISDNLPALVGFVDSEERFQYCNRQFQAMLGLDVLGMTLEQAMGKEFHTAIAPLITAALQGEPARSDSAMMTLQGMRDFEGRFIPQTDIGGNVVGFHIIAWDITERKQREREWQSRASVDALTGLLNRAFFLEALELALRRHRRTGEALAVLYLDIDHFKQINDQHGHAAGDAVLQAFAGYLKGALRESDIVGRFGGDEFCVALDNVQSPDNAAAVAEKILAAAQQPVLFQGTSLSISTSIGIAFVDMPALRAEHLIPMADAALYRAKQAGRNRYSLDVVPPASMVFE</sequence>
<dbReference type="NCBIfam" id="TIGR00254">
    <property type="entry name" value="GGDEF"/>
    <property type="match status" value="1"/>
</dbReference>
<dbReference type="CDD" id="cd19410">
    <property type="entry name" value="HK9-like_sensor"/>
    <property type="match status" value="1"/>
</dbReference>
<feature type="transmembrane region" description="Helical" evidence="1">
    <location>
        <begin position="12"/>
        <end position="32"/>
    </location>
</feature>
<evidence type="ECO:0000259" key="4">
    <source>
        <dbReference type="PROSITE" id="PS50887"/>
    </source>
</evidence>
<dbReference type="NCBIfam" id="TIGR00229">
    <property type="entry name" value="sensory_box"/>
    <property type="match status" value="2"/>
</dbReference>
<dbReference type="Proteomes" id="UP000317550">
    <property type="component" value="Chromosome"/>
</dbReference>